<evidence type="ECO:0000313" key="3">
    <source>
        <dbReference type="EMBL" id="MBJ3776763.1"/>
    </source>
</evidence>
<keyword evidence="1" id="KW-0378">Hydrolase</keyword>
<protein>
    <submittedName>
        <fullName evidence="3">Pyrimidine utilization protein D</fullName>
    </submittedName>
</protein>
<accession>A0A934IHW1</accession>
<dbReference type="EMBL" id="JAEKJA010000010">
    <property type="protein sequence ID" value="MBJ3776763.1"/>
    <property type="molecule type" value="Genomic_DNA"/>
</dbReference>
<evidence type="ECO:0000313" key="4">
    <source>
        <dbReference type="Proteomes" id="UP000609531"/>
    </source>
</evidence>
<dbReference type="Pfam" id="PF00561">
    <property type="entry name" value="Abhydrolase_1"/>
    <property type="match status" value="1"/>
</dbReference>
<dbReference type="NCBIfam" id="TIGR03611">
    <property type="entry name" value="RutD"/>
    <property type="match status" value="1"/>
</dbReference>
<dbReference type="PRINTS" id="PR00111">
    <property type="entry name" value="ABHYDROLASE"/>
</dbReference>
<feature type="domain" description="AB hydrolase-1" evidence="2">
    <location>
        <begin position="21"/>
        <end position="244"/>
    </location>
</feature>
<gene>
    <name evidence="3" type="primary">rutD</name>
    <name evidence="3" type="ORF">JCR33_13740</name>
</gene>
<dbReference type="InterPro" id="IPR000073">
    <property type="entry name" value="AB_hydrolase_1"/>
</dbReference>
<dbReference type="InterPro" id="IPR050471">
    <property type="entry name" value="AB_hydrolase"/>
</dbReference>
<dbReference type="PANTHER" id="PTHR43433">
    <property type="entry name" value="HYDROLASE, ALPHA/BETA FOLD FAMILY PROTEIN"/>
    <property type="match status" value="1"/>
</dbReference>
<name>A0A934IHW1_9HYPH</name>
<dbReference type="AlphaFoldDB" id="A0A934IHW1"/>
<dbReference type="SUPFAM" id="SSF53474">
    <property type="entry name" value="alpha/beta-Hydrolases"/>
    <property type="match status" value="1"/>
</dbReference>
<reference evidence="3" key="1">
    <citation type="submission" date="2020-12" db="EMBL/GenBank/DDBJ databases">
        <title>Bacterial taxonomy.</title>
        <authorList>
            <person name="Pan X."/>
        </authorList>
    </citation>
    <scope>NUCLEOTIDE SEQUENCE</scope>
    <source>
        <strain evidence="3">B2012</strain>
    </source>
</reference>
<dbReference type="Gene3D" id="3.40.50.1820">
    <property type="entry name" value="alpha/beta hydrolase"/>
    <property type="match status" value="1"/>
</dbReference>
<dbReference type="InterPro" id="IPR029058">
    <property type="entry name" value="AB_hydrolase_fold"/>
</dbReference>
<evidence type="ECO:0000256" key="1">
    <source>
        <dbReference type="ARBA" id="ARBA00022801"/>
    </source>
</evidence>
<dbReference type="RefSeq" id="WP_198882652.1">
    <property type="nucleotide sequence ID" value="NZ_JAEKJA010000010.1"/>
</dbReference>
<organism evidence="3 4">
    <name type="scientific">Acuticoccus mangrovi</name>
    <dbReference type="NCBI Taxonomy" id="2796142"/>
    <lineage>
        <taxon>Bacteria</taxon>
        <taxon>Pseudomonadati</taxon>
        <taxon>Pseudomonadota</taxon>
        <taxon>Alphaproteobacteria</taxon>
        <taxon>Hyphomicrobiales</taxon>
        <taxon>Amorphaceae</taxon>
        <taxon>Acuticoccus</taxon>
    </lineage>
</organism>
<dbReference type="GO" id="GO:0016811">
    <property type="term" value="F:hydrolase activity, acting on carbon-nitrogen (but not peptide) bonds, in linear amides"/>
    <property type="evidence" value="ECO:0007669"/>
    <property type="project" value="InterPro"/>
</dbReference>
<dbReference type="Proteomes" id="UP000609531">
    <property type="component" value="Unassembled WGS sequence"/>
</dbReference>
<keyword evidence="4" id="KW-1185">Reference proteome</keyword>
<evidence type="ECO:0000259" key="2">
    <source>
        <dbReference type="Pfam" id="PF00561"/>
    </source>
</evidence>
<dbReference type="PANTHER" id="PTHR43433:SF5">
    <property type="entry name" value="AB HYDROLASE-1 DOMAIN-CONTAINING PROTEIN"/>
    <property type="match status" value="1"/>
</dbReference>
<sequence length="265" mass="29218">MPFAPVTDAELYYEEHGTGFPVMMVAGLGGVGAYWNPQIEAFAQSYRVILHDHRGTGQSSRSKIAYSLEQMADDTLKLMDALDIEKAHLVGHSTGGAIAQILCVTHPDRIARPVMASTWTKADGFFRRCFEVRKELLLAAGADAYVKATPIFLHPSWWIRDNIEKLEKAEATVYGANPDIDIMASRIDALLAFDWTARLGEITHETLVLGVANDHLTPAYYSHELGTLIPNAEVMIMADGAHAASQTMPDEFNRIVLDFLREGSA</sequence>
<dbReference type="InterPro" id="IPR000639">
    <property type="entry name" value="Epox_hydrolase-like"/>
</dbReference>
<dbReference type="PRINTS" id="PR00412">
    <property type="entry name" value="EPOXHYDRLASE"/>
</dbReference>
<dbReference type="GO" id="GO:0006212">
    <property type="term" value="P:uracil catabolic process"/>
    <property type="evidence" value="ECO:0007669"/>
    <property type="project" value="InterPro"/>
</dbReference>
<dbReference type="InterPro" id="IPR019913">
    <property type="entry name" value="Pyrimidine_utilisation_RutD"/>
</dbReference>
<proteinExistence type="predicted"/>
<comment type="caution">
    <text evidence="3">The sequence shown here is derived from an EMBL/GenBank/DDBJ whole genome shotgun (WGS) entry which is preliminary data.</text>
</comment>